<keyword evidence="2" id="KW-1185">Reference proteome</keyword>
<dbReference type="RefSeq" id="WP_265788776.1">
    <property type="nucleotide sequence ID" value="NZ_BAABRS010000001.1"/>
</dbReference>
<sequence length="159" mass="18766">MLGKVPLLLKEYSLRIIGKFRFPVYRNGRKYKLAFNDIMKPHYYKFLKETDLDVIEANNSLLSIDRESSHCITFLKSDNYHPLFEKYSTTIASKLDLAIGDKLYIVQLWIPAQTSVKKSDRLSWEEAYMISEDLDMFSVMILGYWKLIKKDKFSIFQSI</sequence>
<protein>
    <submittedName>
        <fullName evidence="1">Uncharacterized protein</fullName>
    </submittedName>
</protein>
<proteinExistence type="predicted"/>
<dbReference type="EMBL" id="JAJNDC010000001">
    <property type="protein sequence ID" value="MCW9712664.1"/>
    <property type="molecule type" value="Genomic_DNA"/>
</dbReference>
<comment type="caution">
    <text evidence="1">The sequence shown here is derived from an EMBL/GenBank/DDBJ whole genome shotgun (WGS) entry which is preliminary data.</text>
</comment>
<evidence type="ECO:0000313" key="2">
    <source>
        <dbReference type="Proteomes" id="UP001207337"/>
    </source>
</evidence>
<accession>A0ABT3PXS8</accession>
<evidence type="ECO:0000313" key="1">
    <source>
        <dbReference type="EMBL" id="MCW9712664.1"/>
    </source>
</evidence>
<gene>
    <name evidence="1" type="ORF">LQ318_07085</name>
</gene>
<organism evidence="1 2">
    <name type="scientific">Fodinibius salicampi</name>
    <dbReference type="NCBI Taxonomy" id="1920655"/>
    <lineage>
        <taxon>Bacteria</taxon>
        <taxon>Pseudomonadati</taxon>
        <taxon>Balneolota</taxon>
        <taxon>Balneolia</taxon>
        <taxon>Balneolales</taxon>
        <taxon>Balneolaceae</taxon>
        <taxon>Fodinibius</taxon>
    </lineage>
</organism>
<reference evidence="1 2" key="1">
    <citation type="submission" date="2021-11" db="EMBL/GenBank/DDBJ databases">
        <title>Aliifidinibius sp. nov., a new bacterium isolated from saline soil.</title>
        <authorList>
            <person name="Galisteo C."/>
            <person name="De La Haba R."/>
            <person name="Sanchez-Porro C."/>
            <person name="Ventosa A."/>
        </authorList>
    </citation>
    <scope>NUCLEOTIDE SEQUENCE [LARGE SCALE GENOMIC DNA]</scope>
    <source>
        <strain evidence="1 2">KACC 190600</strain>
    </source>
</reference>
<dbReference type="Proteomes" id="UP001207337">
    <property type="component" value="Unassembled WGS sequence"/>
</dbReference>
<name>A0ABT3PXS8_9BACT</name>